<evidence type="ECO:0000313" key="8">
    <source>
        <dbReference type="Proteomes" id="UP000574390"/>
    </source>
</evidence>
<dbReference type="InterPro" id="IPR050685">
    <property type="entry name" value="LDLR"/>
</dbReference>
<dbReference type="InterPro" id="IPR002172">
    <property type="entry name" value="LDrepeatLR_classA_rpt"/>
</dbReference>
<comment type="caution">
    <text evidence="7">The sequence shown here is derived from an EMBL/GenBank/DDBJ whole genome shotgun (WGS) entry which is preliminary data.</text>
</comment>
<dbReference type="GO" id="GO:0016192">
    <property type="term" value="P:vesicle-mediated transport"/>
    <property type="evidence" value="ECO:0007669"/>
    <property type="project" value="UniProtKB-ARBA"/>
</dbReference>
<dbReference type="Pfam" id="PF00057">
    <property type="entry name" value="Ldl_recept_a"/>
    <property type="match status" value="1"/>
</dbReference>
<evidence type="ECO:0000256" key="6">
    <source>
        <dbReference type="ARBA" id="ARBA00023157"/>
    </source>
</evidence>
<organism evidence="7 8">
    <name type="scientific">Perkinsus olseni</name>
    <name type="common">Perkinsus atlanticus</name>
    <dbReference type="NCBI Taxonomy" id="32597"/>
    <lineage>
        <taxon>Eukaryota</taxon>
        <taxon>Sar</taxon>
        <taxon>Alveolata</taxon>
        <taxon>Perkinsozoa</taxon>
        <taxon>Perkinsea</taxon>
        <taxon>Perkinsida</taxon>
        <taxon>Perkinsidae</taxon>
        <taxon>Perkinsus</taxon>
    </lineage>
</organism>
<accession>A0A7J6UB52</accession>
<evidence type="ECO:0000313" key="7">
    <source>
        <dbReference type="EMBL" id="KAF4754411.1"/>
    </source>
</evidence>
<keyword evidence="5" id="KW-0472">Membrane</keyword>
<keyword evidence="4" id="KW-1133">Transmembrane helix</keyword>
<name>A0A7J6UB52_PEROL</name>
<dbReference type="CDD" id="cd00112">
    <property type="entry name" value="LDLa"/>
    <property type="match status" value="1"/>
</dbReference>
<keyword evidence="3" id="KW-0677">Repeat</keyword>
<dbReference type="EMBL" id="JABANM010001363">
    <property type="protein sequence ID" value="KAF4754411.1"/>
    <property type="molecule type" value="Genomic_DNA"/>
</dbReference>
<feature type="non-terminal residue" evidence="7">
    <location>
        <position position="424"/>
    </location>
</feature>
<feature type="non-terminal residue" evidence="7">
    <location>
        <position position="1"/>
    </location>
</feature>
<protein>
    <submittedName>
        <fullName evidence="7">Uncharacterized protein</fullName>
    </submittedName>
</protein>
<dbReference type="PROSITE" id="PS50068">
    <property type="entry name" value="LDLRA_2"/>
    <property type="match status" value="1"/>
</dbReference>
<evidence type="ECO:0000256" key="4">
    <source>
        <dbReference type="ARBA" id="ARBA00022989"/>
    </source>
</evidence>
<dbReference type="Proteomes" id="UP000574390">
    <property type="component" value="Unassembled WGS sequence"/>
</dbReference>
<dbReference type="SMART" id="SM00192">
    <property type="entry name" value="LDLa"/>
    <property type="match status" value="2"/>
</dbReference>
<dbReference type="GO" id="GO:0016020">
    <property type="term" value="C:membrane"/>
    <property type="evidence" value="ECO:0007669"/>
    <property type="project" value="UniProtKB-SubCell"/>
</dbReference>
<comment type="subcellular location">
    <subcellularLocation>
        <location evidence="1">Membrane</location>
        <topology evidence="1">Single-pass membrane protein</topology>
    </subcellularLocation>
</comment>
<dbReference type="Gene3D" id="4.10.400.10">
    <property type="entry name" value="Low-density Lipoprotein Receptor"/>
    <property type="match status" value="2"/>
</dbReference>
<keyword evidence="6" id="KW-1015">Disulfide bond</keyword>
<dbReference type="SUPFAM" id="SSF57424">
    <property type="entry name" value="LDL receptor-like module"/>
    <property type="match status" value="1"/>
</dbReference>
<dbReference type="InterPro" id="IPR036055">
    <property type="entry name" value="LDL_receptor-like_sf"/>
</dbReference>
<gene>
    <name evidence="7" type="ORF">FOZ62_007453</name>
</gene>
<reference evidence="7 8" key="1">
    <citation type="submission" date="2020-04" db="EMBL/GenBank/DDBJ databases">
        <title>Perkinsus olseni comparative genomics.</title>
        <authorList>
            <person name="Bogema D.R."/>
        </authorList>
    </citation>
    <scope>NUCLEOTIDE SEQUENCE [LARGE SCALE GENOMIC DNA]</scope>
    <source>
        <strain evidence="7">ATCC PRA-205</strain>
    </source>
</reference>
<proteinExistence type="predicted"/>
<evidence type="ECO:0000256" key="5">
    <source>
        <dbReference type="ARBA" id="ARBA00023136"/>
    </source>
</evidence>
<evidence type="ECO:0000256" key="2">
    <source>
        <dbReference type="ARBA" id="ARBA00022692"/>
    </source>
</evidence>
<sequence>VSADEVASKAFQCDGSTYRPDLISSGYSLLSWGQEYCENFQRMQSAQSCTARDVEILRYSSLRCETFLLTGSLPCECFDDLGGILQEDRATLESCDSFREAMTLKGMKNLEERAAVRRNLGTAEHRTAWESVRARCDAKGGLQRLAAAESLISQTERNPVKKMMSRLLLGGDLTGLKEDPEALAGFEEGFKAALLELLGRESMDKDSIVMNGIVMVESAAVTATTPSPTTAVIEPRITTTSTTPSPRVLQSSGASSSAVNFELTVESGTTTGTLAEREAAAAAEAAAVAESFESLNSDASKQTTLLNSLSASVPNLPPMSFLGLADPQVRDVIEQLCLSPKFKCPITGTCIDERFVCNQISECEVIEPGETVAADERNCVFTTPAPGAVCKETQFKCGSGECIEDVFYCDEVRDCADGSDETQP</sequence>
<evidence type="ECO:0000256" key="3">
    <source>
        <dbReference type="ARBA" id="ARBA00022737"/>
    </source>
</evidence>
<dbReference type="PANTHER" id="PTHR24270">
    <property type="entry name" value="LOW-DENSITY LIPOPROTEIN RECEPTOR-RELATED"/>
    <property type="match status" value="1"/>
</dbReference>
<dbReference type="AlphaFoldDB" id="A0A7J6UB52"/>
<keyword evidence="2" id="KW-0812">Transmembrane</keyword>
<evidence type="ECO:0000256" key="1">
    <source>
        <dbReference type="ARBA" id="ARBA00004167"/>
    </source>
</evidence>